<evidence type="ECO:0000259" key="1">
    <source>
        <dbReference type="Pfam" id="PF09825"/>
    </source>
</evidence>
<proteinExistence type="predicted"/>
<evidence type="ECO:0000313" key="3">
    <source>
        <dbReference type="EMBL" id="SPC07527.1"/>
    </source>
</evidence>
<dbReference type="GeneID" id="303488652"/>
<dbReference type="InterPro" id="IPR015834">
    <property type="entry name" value="UCP016642"/>
</dbReference>
<dbReference type="SUPFAM" id="SSF52317">
    <property type="entry name" value="Class I glutamine amidotransferase-like"/>
    <property type="match status" value="1"/>
</dbReference>
<dbReference type="InterPro" id="IPR019197">
    <property type="entry name" value="Biotin-prot_ligase_N"/>
</dbReference>
<dbReference type="AlphaFoldDB" id="A0A375GHC8"/>
<dbReference type="GO" id="GO:0047707">
    <property type="term" value="F:biotin-CoA ligase activity"/>
    <property type="evidence" value="ECO:0007669"/>
    <property type="project" value="UniProtKB-EC"/>
</dbReference>
<evidence type="ECO:0000313" key="4">
    <source>
        <dbReference type="EMBL" id="SPC19320.1"/>
    </source>
</evidence>
<dbReference type="EMBL" id="OGUS01000136">
    <property type="protein sequence ID" value="SPC19320.1"/>
    <property type="molecule type" value="Genomic_DNA"/>
</dbReference>
<dbReference type="EMBL" id="CP069811">
    <property type="protein sequence ID" value="QRQ92077.1"/>
    <property type="molecule type" value="Genomic_DNA"/>
</dbReference>
<accession>A0A375GHC8</accession>
<feature type="domain" description="Biotin-protein ligase N-terminal" evidence="1">
    <location>
        <begin position="6"/>
        <end position="265"/>
    </location>
</feature>
<dbReference type="Proteomes" id="UP000623307">
    <property type="component" value="Chromosome 1"/>
</dbReference>
<name>A0A375GHC8_9BURK</name>
<gene>
    <name evidence="4" type="ORF">CO2235_MP130055</name>
    <name evidence="3" type="ORF">CO2235_U760011</name>
    <name evidence="2" type="ORF">JTE92_03935</name>
</gene>
<evidence type="ECO:0000313" key="2">
    <source>
        <dbReference type="EMBL" id="QRQ92077.1"/>
    </source>
</evidence>
<evidence type="ECO:0000313" key="6">
    <source>
        <dbReference type="Proteomes" id="UP000623307"/>
    </source>
</evidence>
<sequence length="267" mass="28313">MSKPQILTYVDAGASDWTACLMRTIGHQLQAGAYEIRAVMADDIRHDPTLFDDAVMFVMPGGADLPYCAALNGAPNARIRSFVERGGVYLGICAGAYYACRELAFHAGTSGAICGKRELRFVDAVAVGSLPDLTGGRLYDGTPRTAAAVEIRTTDHLTPTPLSLYTHYHGGCLFDFGGEPGPDTQVLAVYTGMAGTPPAIVAARVGYGRAILTGVHLEISERECKDALRGHSDMDAHVHVCHRLAETGATQLAVFRQLLAHGGLALG</sequence>
<keyword evidence="4" id="KW-0436">Ligase</keyword>
<evidence type="ECO:0000313" key="5">
    <source>
        <dbReference type="Proteomes" id="UP000256862"/>
    </source>
</evidence>
<organism evidence="4">
    <name type="scientific">Cupriavidus oxalaticus</name>
    <dbReference type="NCBI Taxonomy" id="96344"/>
    <lineage>
        <taxon>Bacteria</taxon>
        <taxon>Pseudomonadati</taxon>
        <taxon>Pseudomonadota</taxon>
        <taxon>Betaproteobacteria</taxon>
        <taxon>Burkholderiales</taxon>
        <taxon>Burkholderiaceae</taxon>
        <taxon>Cupriavidus</taxon>
    </lineage>
</organism>
<dbReference type="Proteomes" id="UP000256862">
    <property type="component" value="Plasmid CO2235_mp"/>
</dbReference>
<reference evidence="2 6" key="3">
    <citation type="submission" date="2021-02" db="EMBL/GenBank/DDBJ databases">
        <title>Complete Genome Sequence of Cupriavidus oxalaticus Strain Ox1, a Soil Oxalate-Degrading Species.</title>
        <authorList>
            <person name="Palmieri F."/>
            <person name="Udriet P."/>
            <person name="Deuasquier M."/>
            <person name="Beaudoing E."/>
            <person name="Johnson S.L."/>
            <person name="Davenport K.W."/>
            <person name="Chain P.S."/>
            <person name="Bindschedler S."/>
            <person name="Junier P."/>
        </authorList>
    </citation>
    <scope>NUCLEOTIDE SEQUENCE [LARGE SCALE GENOMIC DNA]</scope>
    <source>
        <strain evidence="2 6">Ox1</strain>
    </source>
</reference>
<dbReference type="EC" id="6.2.1.11" evidence="4"/>
<dbReference type="EMBL" id="OGUS01000083">
    <property type="protein sequence ID" value="SPC07527.1"/>
    <property type="molecule type" value="Genomic_DNA"/>
</dbReference>
<dbReference type="Pfam" id="PF09825">
    <property type="entry name" value="BPL_N"/>
    <property type="match status" value="1"/>
</dbReference>
<dbReference type="OrthoDB" id="20888at2"/>
<dbReference type="PIRSF" id="PIRSF016642">
    <property type="entry name" value="UCP016642"/>
    <property type="match status" value="1"/>
</dbReference>
<reference evidence="4" key="2">
    <citation type="submission" date="2018-01" db="EMBL/GenBank/DDBJ databases">
        <authorList>
            <person name="Clerissi C."/>
        </authorList>
    </citation>
    <scope>NUCLEOTIDE SEQUENCE</scope>
    <source>
        <strain evidence="4">Cupriavidus oxalaticus LMG 2235</strain>
    </source>
</reference>
<dbReference type="RefSeq" id="WP_063240734.1">
    <property type="nucleotide sequence ID" value="NZ_CP069809.1"/>
</dbReference>
<dbReference type="CDD" id="cd03144">
    <property type="entry name" value="GATase1_ScBLP_like"/>
    <property type="match status" value="1"/>
</dbReference>
<dbReference type="InterPro" id="IPR029062">
    <property type="entry name" value="Class_I_gatase-like"/>
</dbReference>
<reference evidence="5" key="1">
    <citation type="submission" date="2018-01" db="EMBL/GenBank/DDBJ databases">
        <authorList>
            <person name="Gaut B.S."/>
            <person name="Morton B.R."/>
            <person name="Clegg M.T."/>
            <person name="Duvall M.R."/>
        </authorList>
    </citation>
    <scope>NUCLEOTIDE SEQUENCE [LARGE SCALE GENOMIC DNA]</scope>
</reference>
<dbReference type="Gene3D" id="3.40.50.880">
    <property type="match status" value="1"/>
</dbReference>
<protein>
    <submittedName>
        <fullName evidence="4">Biotin apo-protein ligase</fullName>
        <ecNumber evidence="4">6.2.1.11</ecNumber>
    </submittedName>
    <submittedName>
        <fullName evidence="2">Biotin--protein ligase</fullName>
    </submittedName>
</protein>
<keyword evidence="6" id="KW-1185">Reference proteome</keyword>